<proteinExistence type="predicted"/>
<evidence type="ECO:0000313" key="3">
    <source>
        <dbReference type="Proteomes" id="UP001157960"/>
    </source>
</evidence>
<evidence type="ECO:0008006" key="4">
    <source>
        <dbReference type="Google" id="ProtNLM"/>
    </source>
</evidence>
<comment type="caution">
    <text evidence="2">The sequence shown here is derived from an EMBL/GenBank/DDBJ whole genome shotgun (WGS) entry which is preliminary data.</text>
</comment>
<feature type="transmembrane region" description="Helical" evidence="1">
    <location>
        <begin position="36"/>
        <end position="56"/>
    </location>
</feature>
<feature type="transmembrane region" description="Helical" evidence="1">
    <location>
        <begin position="68"/>
        <end position="85"/>
    </location>
</feature>
<dbReference type="Proteomes" id="UP001157960">
    <property type="component" value="Unassembled WGS sequence"/>
</dbReference>
<keyword evidence="3" id="KW-1185">Reference proteome</keyword>
<protein>
    <recommendedName>
        <fullName evidence="4">Holin</fullName>
    </recommendedName>
</protein>
<name>A0ABY1NPX2_9FLAO</name>
<evidence type="ECO:0000256" key="1">
    <source>
        <dbReference type="SAM" id="Phobius"/>
    </source>
</evidence>
<sequence>MICTSWTWNNAHTKMCKPKFESIYRREKMNLDSLKALLIGTAIAFSGGLLRVLISIQNKEKKKPWEHLITLMIVIIVGFTMSYLMNRAELHDKWYSTGILFVLGYGYDKYLKMVTTNLPNWIEKAVNLFIEAKYGIRTERQADKEEAPVIGLPEEQIEK</sequence>
<evidence type="ECO:0000313" key="2">
    <source>
        <dbReference type="EMBL" id="SMP13254.1"/>
    </source>
</evidence>
<dbReference type="EMBL" id="FXTZ01000002">
    <property type="protein sequence ID" value="SMP13254.1"/>
    <property type="molecule type" value="Genomic_DNA"/>
</dbReference>
<accession>A0ABY1NPX2</accession>
<organism evidence="2 3">
    <name type="scientific">Chryseobacterium profundimaris</name>
    <dbReference type="NCBI Taxonomy" id="1387275"/>
    <lineage>
        <taxon>Bacteria</taxon>
        <taxon>Pseudomonadati</taxon>
        <taxon>Bacteroidota</taxon>
        <taxon>Flavobacteriia</taxon>
        <taxon>Flavobacteriales</taxon>
        <taxon>Weeksellaceae</taxon>
        <taxon>Chryseobacterium group</taxon>
        <taxon>Chryseobacterium</taxon>
    </lineage>
</organism>
<keyword evidence="1" id="KW-0812">Transmembrane</keyword>
<keyword evidence="1" id="KW-0472">Membrane</keyword>
<reference evidence="2 3" key="1">
    <citation type="submission" date="2017-05" db="EMBL/GenBank/DDBJ databases">
        <authorList>
            <person name="Varghese N."/>
            <person name="Submissions S."/>
        </authorList>
    </citation>
    <scope>NUCLEOTIDE SEQUENCE [LARGE SCALE GENOMIC DNA]</scope>
    <source>
        <strain evidence="2 3">DSM 28214</strain>
    </source>
</reference>
<gene>
    <name evidence="2" type="ORF">SAMN06264346_102552</name>
</gene>
<keyword evidence="1" id="KW-1133">Transmembrane helix</keyword>